<dbReference type="InterPro" id="IPR004013">
    <property type="entry name" value="PHP_dom"/>
</dbReference>
<dbReference type="SMART" id="SM00481">
    <property type="entry name" value="POLIIIAc"/>
    <property type="match status" value="1"/>
</dbReference>
<dbReference type="GO" id="GO:0071978">
    <property type="term" value="P:bacterial-type flagellum-dependent swarming motility"/>
    <property type="evidence" value="ECO:0007669"/>
    <property type="project" value="TreeGrafter"/>
</dbReference>
<dbReference type="PANTHER" id="PTHR36928">
    <property type="entry name" value="PHOSPHATASE YCDX-RELATED"/>
    <property type="match status" value="1"/>
</dbReference>
<dbReference type="InterPro" id="IPR016195">
    <property type="entry name" value="Pol/histidinol_Pase-like"/>
</dbReference>
<protein>
    <submittedName>
        <fullName evidence="2">Phosphatase YcdX</fullName>
        <ecNumber evidence="2">3.1.3.-</ecNumber>
    </submittedName>
</protein>
<dbReference type="InterPro" id="IPR003141">
    <property type="entry name" value="Pol/His_phosphatase_N"/>
</dbReference>
<proteinExistence type="predicted"/>
<evidence type="ECO:0000313" key="3">
    <source>
        <dbReference type="Proteomes" id="UP000798488"/>
    </source>
</evidence>
<comment type="caution">
    <text evidence="2">The sequence shown here is derived from an EMBL/GenBank/DDBJ whole genome shotgun (WGS) entry which is preliminary data.</text>
</comment>
<evidence type="ECO:0000313" key="2">
    <source>
        <dbReference type="EMBL" id="KAF1086708.1"/>
    </source>
</evidence>
<dbReference type="NCBIfam" id="NF006702">
    <property type="entry name" value="PRK09248.1"/>
    <property type="match status" value="1"/>
</dbReference>
<dbReference type="Gene3D" id="3.20.20.140">
    <property type="entry name" value="Metal-dependent hydrolases"/>
    <property type="match status" value="1"/>
</dbReference>
<feature type="domain" description="Polymerase/histidinol phosphatase N-terminal" evidence="1">
    <location>
        <begin position="5"/>
        <end position="79"/>
    </location>
</feature>
<dbReference type="AlphaFoldDB" id="A0A9D2WST0"/>
<dbReference type="EMBL" id="LSRS01000001">
    <property type="protein sequence ID" value="KAF1086708.1"/>
    <property type="molecule type" value="Genomic_DNA"/>
</dbReference>
<dbReference type="SUPFAM" id="SSF89550">
    <property type="entry name" value="PHP domain-like"/>
    <property type="match status" value="1"/>
</dbReference>
<dbReference type="EC" id="3.1.3.-" evidence="2"/>
<dbReference type="Pfam" id="PF02811">
    <property type="entry name" value="PHP"/>
    <property type="match status" value="1"/>
</dbReference>
<name>A0A9D2WST0_9FIRM</name>
<dbReference type="GO" id="GO:0008270">
    <property type="term" value="F:zinc ion binding"/>
    <property type="evidence" value="ECO:0007669"/>
    <property type="project" value="TreeGrafter"/>
</dbReference>
<accession>A0A9D2WST0</accession>
<organism evidence="2 3">
    <name type="scientific">Sporotomaculum syntrophicum</name>
    <dbReference type="NCBI Taxonomy" id="182264"/>
    <lineage>
        <taxon>Bacteria</taxon>
        <taxon>Bacillati</taxon>
        <taxon>Bacillota</taxon>
        <taxon>Clostridia</taxon>
        <taxon>Eubacteriales</taxon>
        <taxon>Desulfallaceae</taxon>
        <taxon>Sporotomaculum</taxon>
    </lineage>
</organism>
<keyword evidence="2" id="KW-0378">Hydrolase</keyword>
<keyword evidence="3" id="KW-1185">Reference proteome</keyword>
<dbReference type="PANTHER" id="PTHR36928:SF1">
    <property type="entry name" value="PHOSPHATASE YCDX-RELATED"/>
    <property type="match status" value="1"/>
</dbReference>
<dbReference type="OrthoDB" id="9808747at2"/>
<dbReference type="InterPro" id="IPR050243">
    <property type="entry name" value="PHP_phosphatase"/>
</dbReference>
<gene>
    <name evidence="2" type="primary">ycdX_1</name>
    <name evidence="2" type="ORF">SPSYN_00427</name>
</gene>
<dbReference type="RefSeq" id="WP_161820839.1">
    <property type="nucleotide sequence ID" value="NZ_LSRS01000001.1"/>
</dbReference>
<dbReference type="CDD" id="cd07437">
    <property type="entry name" value="PHP_HisPPase_Ycdx_like"/>
    <property type="match status" value="1"/>
</dbReference>
<sequence length="247" mass="27198">MKLEADLHVHTTASGHGYSTIKEIVESASQKGLKIVAITDHGLQMPGAPHWYHFTNMISLPRVMQGVEVLRGVEANILDMRGNIDMSERVITDYLDIVLAGFHNGVGYTGTNIDENTQAMIAAIKNPYVHIITHPGNPKYPVDVEEVVLAAKKHNKALEINNSSFTVRPGSYTFCNQFAKLAKKHNVLVCINSDAHICYNVGEHTNALALALQAGIRKEQILNASAHRIADFLAFHKQQSEQIALAQ</sequence>
<reference evidence="2" key="1">
    <citation type="submission" date="2016-02" db="EMBL/GenBank/DDBJ databases">
        <title>Draft Genome Sequence of Sporotomaculum syntrophicum Strain FB, a Syntrophic Benzoate Degrader.</title>
        <authorList>
            <person name="Nobu M.K."/>
            <person name="Narihiro T."/>
            <person name="Qiu Y.-L."/>
            <person name="Ohashi A."/>
            <person name="Liu W.-T."/>
            <person name="Yuji S."/>
        </authorList>
    </citation>
    <scope>NUCLEOTIDE SEQUENCE</scope>
    <source>
        <strain evidence="2">FB</strain>
    </source>
</reference>
<dbReference type="GO" id="GO:0005829">
    <property type="term" value="C:cytosol"/>
    <property type="evidence" value="ECO:0007669"/>
    <property type="project" value="TreeGrafter"/>
</dbReference>
<dbReference type="Proteomes" id="UP000798488">
    <property type="component" value="Unassembled WGS sequence"/>
</dbReference>
<evidence type="ECO:0000259" key="1">
    <source>
        <dbReference type="SMART" id="SM00481"/>
    </source>
</evidence>
<dbReference type="GO" id="GO:0042578">
    <property type="term" value="F:phosphoric ester hydrolase activity"/>
    <property type="evidence" value="ECO:0007669"/>
    <property type="project" value="TreeGrafter"/>
</dbReference>